<dbReference type="EC" id="2.7.4.25" evidence="8"/>
<evidence type="ECO:0000256" key="6">
    <source>
        <dbReference type="ARBA" id="ARBA00047615"/>
    </source>
</evidence>
<evidence type="ECO:0000256" key="2">
    <source>
        <dbReference type="ARBA" id="ARBA00022679"/>
    </source>
</evidence>
<name>A0A4R3M279_9BURK</name>
<proteinExistence type="inferred from homology"/>
<keyword evidence="2 8" id="KW-0808">Transferase</keyword>
<evidence type="ECO:0000256" key="7">
    <source>
        <dbReference type="ARBA" id="ARBA00048478"/>
    </source>
</evidence>
<keyword evidence="8" id="KW-0963">Cytoplasm</keyword>
<sequence>MHEAGMNNADSSMIPVITIDGPTASGKGTIAHRVGQALGWSVLDSGALYRLTALAVRDGGIDPADELAVASIAGRLDVCFDGGRIWLAGRDVAAQIREEPIGNLASQVAAYGPVRQALLARQRAFRRAPGLVADGRDMGTVVFPDAPLKIFLVASVQARAERRCKQLKEKGFSANLAGLLQDMRARDERDRSRIHAPLSAAPGAKTIDSSNLTIDATVDAVLDYWSRL</sequence>
<reference evidence="10 11" key="1">
    <citation type="submission" date="2019-03" db="EMBL/GenBank/DDBJ databases">
        <title>Genomic Encyclopedia of Type Strains, Phase IV (KMG-IV): sequencing the most valuable type-strain genomes for metagenomic binning, comparative biology and taxonomic classification.</title>
        <authorList>
            <person name="Goeker M."/>
        </authorList>
    </citation>
    <scope>NUCLEOTIDE SEQUENCE [LARGE SCALE GENOMIC DNA]</scope>
    <source>
        <strain evidence="10 11">DSM 24591</strain>
    </source>
</reference>
<dbReference type="InterPro" id="IPR027417">
    <property type="entry name" value="P-loop_NTPase"/>
</dbReference>
<evidence type="ECO:0000256" key="8">
    <source>
        <dbReference type="HAMAP-Rule" id="MF_00238"/>
    </source>
</evidence>
<comment type="catalytic activity">
    <reaction evidence="6 8">
        <text>dCMP + ATP = dCDP + ADP</text>
        <dbReference type="Rhea" id="RHEA:25094"/>
        <dbReference type="ChEBI" id="CHEBI:30616"/>
        <dbReference type="ChEBI" id="CHEBI:57566"/>
        <dbReference type="ChEBI" id="CHEBI:58593"/>
        <dbReference type="ChEBI" id="CHEBI:456216"/>
        <dbReference type="EC" id="2.7.4.25"/>
    </reaction>
</comment>
<comment type="similarity">
    <text evidence="1 8">Belongs to the cytidylate kinase family. Type 1 subfamily.</text>
</comment>
<dbReference type="InterPro" id="IPR011994">
    <property type="entry name" value="Cytidylate_kinase_dom"/>
</dbReference>
<dbReference type="GO" id="GO:0036431">
    <property type="term" value="F:dCMP kinase activity"/>
    <property type="evidence" value="ECO:0007669"/>
    <property type="project" value="InterPro"/>
</dbReference>
<dbReference type="GO" id="GO:0036430">
    <property type="term" value="F:CMP kinase activity"/>
    <property type="evidence" value="ECO:0007669"/>
    <property type="project" value="RHEA"/>
</dbReference>
<dbReference type="GO" id="GO:0005737">
    <property type="term" value="C:cytoplasm"/>
    <property type="evidence" value="ECO:0007669"/>
    <property type="project" value="UniProtKB-SubCell"/>
</dbReference>
<organism evidence="10 11">
    <name type="scientific">Paralcaligenes ureilyticus</name>
    <dbReference type="NCBI Taxonomy" id="627131"/>
    <lineage>
        <taxon>Bacteria</taxon>
        <taxon>Pseudomonadati</taxon>
        <taxon>Pseudomonadota</taxon>
        <taxon>Betaproteobacteria</taxon>
        <taxon>Burkholderiales</taxon>
        <taxon>Alcaligenaceae</taxon>
        <taxon>Paralcaligenes</taxon>
    </lineage>
</organism>
<dbReference type="GO" id="GO:0005524">
    <property type="term" value="F:ATP binding"/>
    <property type="evidence" value="ECO:0007669"/>
    <property type="project" value="UniProtKB-UniRule"/>
</dbReference>
<dbReference type="HAMAP" id="MF_00238">
    <property type="entry name" value="Cytidyl_kinase_type1"/>
    <property type="match status" value="1"/>
</dbReference>
<evidence type="ECO:0000256" key="5">
    <source>
        <dbReference type="ARBA" id="ARBA00022840"/>
    </source>
</evidence>
<evidence type="ECO:0000259" key="9">
    <source>
        <dbReference type="Pfam" id="PF02224"/>
    </source>
</evidence>
<dbReference type="Pfam" id="PF02224">
    <property type="entry name" value="Cytidylate_kin"/>
    <property type="match status" value="1"/>
</dbReference>
<dbReference type="InterPro" id="IPR003136">
    <property type="entry name" value="Cytidylate_kin"/>
</dbReference>
<keyword evidence="3 8" id="KW-0547">Nucleotide-binding</keyword>
<comment type="subcellular location">
    <subcellularLocation>
        <location evidence="8">Cytoplasm</location>
    </subcellularLocation>
</comment>
<feature type="binding site" evidence="8">
    <location>
        <begin position="21"/>
        <end position="29"/>
    </location>
    <ligand>
        <name>ATP</name>
        <dbReference type="ChEBI" id="CHEBI:30616"/>
    </ligand>
</feature>
<dbReference type="CDD" id="cd02020">
    <property type="entry name" value="CMPK"/>
    <property type="match status" value="1"/>
</dbReference>
<dbReference type="NCBIfam" id="TIGR00017">
    <property type="entry name" value="cmk"/>
    <property type="match status" value="1"/>
</dbReference>
<dbReference type="AlphaFoldDB" id="A0A4R3M279"/>
<evidence type="ECO:0000313" key="10">
    <source>
        <dbReference type="EMBL" id="TCT07102.1"/>
    </source>
</evidence>
<dbReference type="Gene3D" id="3.40.50.300">
    <property type="entry name" value="P-loop containing nucleotide triphosphate hydrolases"/>
    <property type="match status" value="1"/>
</dbReference>
<protein>
    <recommendedName>
        <fullName evidence="8">Cytidylate kinase</fullName>
        <shortName evidence="8">CK</shortName>
        <ecNumber evidence="8">2.7.4.25</ecNumber>
    </recommendedName>
    <alternativeName>
        <fullName evidence="8">Cytidine monophosphate kinase</fullName>
        <shortName evidence="8">CMP kinase</shortName>
    </alternativeName>
</protein>
<dbReference type="EMBL" id="SMAJ01000007">
    <property type="protein sequence ID" value="TCT07102.1"/>
    <property type="molecule type" value="Genomic_DNA"/>
</dbReference>
<comment type="catalytic activity">
    <reaction evidence="7 8">
        <text>CMP + ATP = CDP + ADP</text>
        <dbReference type="Rhea" id="RHEA:11600"/>
        <dbReference type="ChEBI" id="CHEBI:30616"/>
        <dbReference type="ChEBI" id="CHEBI:58069"/>
        <dbReference type="ChEBI" id="CHEBI:60377"/>
        <dbReference type="ChEBI" id="CHEBI:456216"/>
        <dbReference type="EC" id="2.7.4.25"/>
    </reaction>
</comment>
<evidence type="ECO:0000256" key="4">
    <source>
        <dbReference type="ARBA" id="ARBA00022777"/>
    </source>
</evidence>
<accession>A0A4R3M279</accession>
<comment type="caution">
    <text evidence="10">The sequence shown here is derived from an EMBL/GenBank/DDBJ whole genome shotgun (WGS) entry which is preliminary data.</text>
</comment>
<evidence type="ECO:0000256" key="1">
    <source>
        <dbReference type="ARBA" id="ARBA00009427"/>
    </source>
</evidence>
<keyword evidence="5 8" id="KW-0067">ATP-binding</keyword>
<gene>
    <name evidence="8" type="primary">cmk</name>
    <name evidence="10" type="ORF">EDC26_107159</name>
</gene>
<keyword evidence="11" id="KW-1185">Reference proteome</keyword>
<dbReference type="Proteomes" id="UP000295525">
    <property type="component" value="Unassembled WGS sequence"/>
</dbReference>
<feature type="domain" description="Cytidylate kinase" evidence="9">
    <location>
        <begin position="17"/>
        <end position="225"/>
    </location>
</feature>
<evidence type="ECO:0000256" key="3">
    <source>
        <dbReference type="ARBA" id="ARBA00022741"/>
    </source>
</evidence>
<evidence type="ECO:0000313" key="11">
    <source>
        <dbReference type="Proteomes" id="UP000295525"/>
    </source>
</evidence>
<keyword evidence="4 8" id="KW-0418">Kinase</keyword>
<dbReference type="SUPFAM" id="SSF52540">
    <property type="entry name" value="P-loop containing nucleoside triphosphate hydrolases"/>
    <property type="match status" value="1"/>
</dbReference>
<dbReference type="GO" id="GO:0006220">
    <property type="term" value="P:pyrimidine nucleotide metabolic process"/>
    <property type="evidence" value="ECO:0007669"/>
    <property type="project" value="UniProtKB-UniRule"/>
</dbReference>